<dbReference type="Pfam" id="PF04548">
    <property type="entry name" value="AIG1"/>
    <property type="match status" value="1"/>
</dbReference>
<evidence type="ECO:0000256" key="3">
    <source>
        <dbReference type="ARBA" id="ARBA00022692"/>
    </source>
</evidence>
<feature type="transmembrane region" description="Helical" evidence="8">
    <location>
        <begin position="873"/>
        <end position="892"/>
    </location>
</feature>
<name>A0A0C9MIB9_9FUNG</name>
<dbReference type="PROSITE" id="PS51382">
    <property type="entry name" value="SPX"/>
    <property type="match status" value="1"/>
</dbReference>
<dbReference type="InterPro" id="IPR004680">
    <property type="entry name" value="Cit_transptr-like_dom"/>
</dbReference>
<evidence type="ECO:0000259" key="9">
    <source>
        <dbReference type="PROSITE" id="PS51382"/>
    </source>
</evidence>
<feature type="domain" description="AIG1-type G" evidence="10">
    <location>
        <begin position="8"/>
        <end position="228"/>
    </location>
</feature>
<keyword evidence="4" id="KW-0547">Nucleotide-binding</keyword>
<protein>
    <submittedName>
        <fullName evidence="11">SPX domain-containing protein</fullName>
    </submittedName>
</protein>
<accession>A0A0C9MIB9</accession>
<evidence type="ECO:0000256" key="5">
    <source>
        <dbReference type="ARBA" id="ARBA00022989"/>
    </source>
</evidence>
<feature type="domain" description="SPX" evidence="9">
    <location>
        <begin position="259"/>
        <end position="609"/>
    </location>
</feature>
<dbReference type="InterPro" id="IPR006703">
    <property type="entry name" value="G_AIG1"/>
</dbReference>
<dbReference type="InterPro" id="IPR004331">
    <property type="entry name" value="SPX_dom"/>
</dbReference>
<feature type="compositionally biased region" description="Low complexity" evidence="7">
    <location>
        <begin position="429"/>
        <end position="438"/>
    </location>
</feature>
<evidence type="ECO:0000256" key="6">
    <source>
        <dbReference type="ARBA" id="ARBA00023136"/>
    </source>
</evidence>
<feature type="transmembrane region" description="Helical" evidence="8">
    <location>
        <begin position="1098"/>
        <end position="1121"/>
    </location>
</feature>
<dbReference type="GO" id="GO:0006797">
    <property type="term" value="P:polyphosphate metabolic process"/>
    <property type="evidence" value="ECO:0007669"/>
    <property type="project" value="TreeGrafter"/>
</dbReference>
<dbReference type="GO" id="GO:0005525">
    <property type="term" value="F:GTP binding"/>
    <property type="evidence" value="ECO:0007669"/>
    <property type="project" value="InterPro"/>
</dbReference>
<evidence type="ECO:0000256" key="7">
    <source>
        <dbReference type="SAM" id="MobiDB-lite"/>
    </source>
</evidence>
<keyword evidence="2" id="KW-0813">Transport</keyword>
<reference evidence="11" key="1">
    <citation type="submission" date="2014-09" db="EMBL/GenBank/DDBJ databases">
        <title>Draft genome sequence of an oleaginous Mucoromycotina fungus Mucor ambiguus NBRC6742.</title>
        <authorList>
            <person name="Takeda I."/>
            <person name="Yamane N."/>
            <person name="Morita T."/>
            <person name="Tamano K."/>
            <person name="Machida M."/>
            <person name="Baker S."/>
            <person name="Koike H."/>
        </authorList>
    </citation>
    <scope>NUCLEOTIDE SEQUENCE</scope>
    <source>
        <strain evidence="11">NBRC 6742</strain>
    </source>
</reference>
<dbReference type="CDD" id="cd00882">
    <property type="entry name" value="Ras_like_GTPase"/>
    <property type="match status" value="1"/>
</dbReference>
<comment type="subcellular location">
    <subcellularLocation>
        <location evidence="1">Membrane</location>
        <topology evidence="1">Multi-pass membrane protein</topology>
    </subcellularLocation>
</comment>
<keyword evidence="5 8" id="KW-1133">Transmembrane helix</keyword>
<evidence type="ECO:0000313" key="12">
    <source>
        <dbReference type="Proteomes" id="UP000053815"/>
    </source>
</evidence>
<dbReference type="Proteomes" id="UP000053815">
    <property type="component" value="Unassembled WGS sequence"/>
</dbReference>
<dbReference type="CDD" id="cd01115">
    <property type="entry name" value="SLC13_permease"/>
    <property type="match status" value="1"/>
</dbReference>
<dbReference type="AlphaFoldDB" id="A0A0C9MIB9"/>
<feature type="transmembrane region" description="Helical" evidence="8">
    <location>
        <begin position="736"/>
        <end position="767"/>
    </location>
</feature>
<gene>
    <name evidence="11" type="ORF">MAM1_0028d02229</name>
</gene>
<keyword evidence="12" id="KW-1185">Reference proteome</keyword>
<feature type="transmembrane region" description="Helical" evidence="8">
    <location>
        <begin position="838"/>
        <end position="861"/>
    </location>
</feature>
<feature type="transmembrane region" description="Helical" evidence="8">
    <location>
        <begin position="960"/>
        <end position="979"/>
    </location>
</feature>
<sequence>MLEGGEERNTYVVSALGGVGTGKSSLLNAITAEYTFETGDGTNATTKEVRGLVKEWKYAPSLKYCHLIDTPGLIDSNIQDRQSIQEMTRYFKSLENGVSSFFLVFNINDIRLDAYTQNMLILFHQLLGKDFWNFVVIVFTHVDEDFRDDLEDNIDAVTESHDGFVAEIRRIYKLPRSFQPSVIFTSTQNVRSSSYTQRHIRELYHAVGMCESRNSGKRFTCNWLRQILVIPTEEQKSSFIKESIKDAWSSMSNACQMQMKFAHSILLNAVPEWLDKYVDYDRLKKMVYQAERDQVDQQNQNAKSQMEKMESGLHGEKQSLEMNQPISSGSDQLATSSENEAFLQELDRQLEKVTMFFTAKEQEFMQDAQELQTEFNTFQIPLPDSSTRFAETSALERLDSGLHQAPTRDTYTTFNSSVAGSDLDEDEPSTSTAAPAAPVYSDAQLRYSTTDTLHDQPNVMSSNDSEDSKKMNLPPLAENFSPAYAPTRSNTISASNLRSRRGSRIERTLSQHDAMPAYAEDVAAKPPTRIMQAIGLRFRRRRGSHVSMHQAEDVNEFNQYYNFRVRCAATFISLTELKAYASTNRTAFDKILKKWDKVTNSNLREVYFQKIVDSSDAFTSENFQRIDATLDRVLSMYAAIFTMGKKHNAEVELKMHMRDHIQFERTTVWKDLVGKERQQLDAHASLTQKGITIPKINVFVSRKNMFNIFGFMVSIIVYIVLMCVDTMGQYEASKCLALLVFAALMWAFECIPLFATAFLIPLMVVPMHLIKDSEGNVLEASAAAKQVFSAMFSDTIMVLIGGFAIAAALSKHGIAKAFAATVLSKAGSRPRWVILTNMYLATFLSMWISNVATPVLCFSLVDPILRTLKPNSKVGPCLIMGIALASCVGGLASPISSPQNIVTINLMDPNPGWGIWFAGAIPCGVITVFTTWLLLLLYFRPDRDTPHLNVIKSTGFSRPSWSQLWVCIVCLATIALWCAESSMSDFWGNNGVIAAIPFVLLFGTNMLSKSDLNNFLWSVVTLAQGGMALGFAVNSSGLLDVIGHQIASNVGGLPVLSIIFIFGMLVLVFATFVSHTVAALIILPIVKQVGSQLPVPRPNLMVMVAGLVSSVAMGLPVSGFPNMNAIMLEDPTGKPYLTIKDFLLCGVPASCVAAVITICLGYGIISGVGY</sequence>
<feature type="transmembrane region" description="Helical" evidence="8">
    <location>
        <begin position="986"/>
        <end position="1003"/>
    </location>
</feature>
<dbReference type="Pfam" id="PF03600">
    <property type="entry name" value="CitMHS"/>
    <property type="match status" value="1"/>
</dbReference>
<proteinExistence type="predicted"/>
<dbReference type="GO" id="GO:0005886">
    <property type="term" value="C:plasma membrane"/>
    <property type="evidence" value="ECO:0007669"/>
    <property type="project" value="TreeGrafter"/>
</dbReference>
<feature type="transmembrane region" description="Helical" evidence="8">
    <location>
        <begin position="913"/>
        <end position="940"/>
    </location>
</feature>
<dbReference type="Pfam" id="PF03105">
    <property type="entry name" value="SPX"/>
    <property type="match status" value="1"/>
</dbReference>
<feature type="compositionally biased region" description="Polar residues" evidence="7">
    <location>
        <begin position="487"/>
        <end position="497"/>
    </location>
</feature>
<dbReference type="GO" id="GO:0006817">
    <property type="term" value="P:phosphate ion transport"/>
    <property type="evidence" value="ECO:0007669"/>
    <property type="project" value="TreeGrafter"/>
</dbReference>
<dbReference type="InterPro" id="IPR027417">
    <property type="entry name" value="P-loop_NTPase"/>
</dbReference>
<organism evidence="11">
    <name type="scientific">Mucor ambiguus</name>
    <dbReference type="NCBI Taxonomy" id="91626"/>
    <lineage>
        <taxon>Eukaryota</taxon>
        <taxon>Fungi</taxon>
        <taxon>Fungi incertae sedis</taxon>
        <taxon>Mucoromycota</taxon>
        <taxon>Mucoromycotina</taxon>
        <taxon>Mucoromycetes</taxon>
        <taxon>Mucorales</taxon>
        <taxon>Mucorineae</taxon>
        <taxon>Mucoraceae</taxon>
        <taxon>Mucor</taxon>
    </lineage>
</organism>
<dbReference type="GO" id="GO:0005315">
    <property type="term" value="F:phosphate transmembrane transporter activity"/>
    <property type="evidence" value="ECO:0007669"/>
    <property type="project" value="TreeGrafter"/>
</dbReference>
<dbReference type="CDD" id="cd14478">
    <property type="entry name" value="SPX_PHO87_PHO90_like"/>
    <property type="match status" value="1"/>
</dbReference>
<feature type="region of interest" description="Disordered" evidence="7">
    <location>
        <begin position="406"/>
        <end position="502"/>
    </location>
</feature>
<evidence type="ECO:0000313" key="11">
    <source>
        <dbReference type="EMBL" id="GAN02782.1"/>
    </source>
</evidence>
<dbReference type="PANTHER" id="PTHR10283">
    <property type="entry name" value="SOLUTE CARRIER FAMILY 13 MEMBER"/>
    <property type="match status" value="1"/>
</dbReference>
<evidence type="ECO:0000256" key="1">
    <source>
        <dbReference type="ARBA" id="ARBA00004141"/>
    </source>
</evidence>
<dbReference type="PROSITE" id="PS51720">
    <property type="entry name" value="G_AIG1"/>
    <property type="match status" value="1"/>
</dbReference>
<feature type="transmembrane region" description="Helical" evidence="8">
    <location>
        <begin position="1053"/>
        <end position="1086"/>
    </location>
</feature>
<evidence type="ECO:0000256" key="4">
    <source>
        <dbReference type="ARBA" id="ARBA00022741"/>
    </source>
</evidence>
<dbReference type="SUPFAM" id="SSF52540">
    <property type="entry name" value="P-loop containing nucleoside triphosphate hydrolases"/>
    <property type="match status" value="1"/>
</dbReference>
<dbReference type="EMBL" id="DF836317">
    <property type="protein sequence ID" value="GAN02782.1"/>
    <property type="molecule type" value="Genomic_DNA"/>
</dbReference>
<feature type="transmembrane region" description="Helical" evidence="8">
    <location>
        <begin position="705"/>
        <end position="724"/>
    </location>
</feature>
<dbReference type="Gene3D" id="3.40.50.300">
    <property type="entry name" value="P-loop containing nucleotide triphosphate hydrolases"/>
    <property type="match status" value="1"/>
</dbReference>
<keyword evidence="3 8" id="KW-0812">Transmembrane</keyword>
<evidence type="ECO:0000259" key="10">
    <source>
        <dbReference type="PROSITE" id="PS51720"/>
    </source>
</evidence>
<feature type="transmembrane region" description="Helical" evidence="8">
    <location>
        <begin position="1142"/>
        <end position="1165"/>
    </location>
</feature>
<keyword evidence="6 8" id="KW-0472">Membrane</keyword>
<feature type="transmembrane region" description="Helical" evidence="8">
    <location>
        <begin position="787"/>
        <end position="809"/>
    </location>
</feature>
<dbReference type="OrthoDB" id="8954335at2759"/>
<feature type="transmembrane region" description="Helical" evidence="8">
    <location>
        <begin position="1015"/>
        <end position="1033"/>
    </location>
</feature>
<dbReference type="PANTHER" id="PTHR10283:SF92">
    <property type="entry name" value="LOW-AFFINITY PHOSPHATE TRANSPORTER PHO91"/>
    <property type="match status" value="1"/>
</dbReference>
<feature type="region of interest" description="Disordered" evidence="7">
    <location>
        <begin position="293"/>
        <end position="312"/>
    </location>
</feature>
<feature type="compositionally biased region" description="Polar residues" evidence="7">
    <location>
        <begin position="407"/>
        <end position="419"/>
    </location>
</feature>
<evidence type="ECO:0000256" key="8">
    <source>
        <dbReference type="SAM" id="Phobius"/>
    </source>
</evidence>
<evidence type="ECO:0000256" key="2">
    <source>
        <dbReference type="ARBA" id="ARBA00022448"/>
    </source>
</evidence>
<dbReference type="STRING" id="91626.A0A0C9MIB9"/>